<sequence>MLEIKGTREDIRFSIEQPKKSELKKKVKQATPHVLDVGLTPLVMALKTAICNNKAVLDWSPSECIFKLIFLLCLPELKKPLKAIRMIAFKTEELQMTSVSMARCGNLLELALLLMVAWEKLLDESTDLDECITKELQWTVIEEIKLFCHIGCEEVLKAHKRREKLLLSAGLMLHIFEQAGGVLDKFRLSKRTEPIDRHDLAIEFADCMRAAGFMLEIKGTREDIRFSIEQPKKSELKKKVKQATPYILEMPMRPPPLFTNAMMRIFHTCSFPRDSQFVPVAYCASRSLPPLGQ</sequence>
<reference evidence="1 2" key="1">
    <citation type="submission" date="2018-04" db="EMBL/GenBank/DDBJ databases">
        <authorList>
            <person name="Vogel A."/>
        </authorList>
    </citation>
    <scope>NUCLEOTIDE SEQUENCE [LARGE SCALE GENOMIC DNA]</scope>
</reference>
<dbReference type="Proteomes" id="UP000595140">
    <property type="component" value="Unassembled WGS sequence"/>
</dbReference>
<evidence type="ECO:0000313" key="1">
    <source>
        <dbReference type="EMBL" id="VFQ94524.1"/>
    </source>
</evidence>
<organism evidence="1 2">
    <name type="scientific">Cuscuta campestris</name>
    <dbReference type="NCBI Taxonomy" id="132261"/>
    <lineage>
        <taxon>Eukaryota</taxon>
        <taxon>Viridiplantae</taxon>
        <taxon>Streptophyta</taxon>
        <taxon>Embryophyta</taxon>
        <taxon>Tracheophyta</taxon>
        <taxon>Spermatophyta</taxon>
        <taxon>Magnoliopsida</taxon>
        <taxon>eudicotyledons</taxon>
        <taxon>Gunneridae</taxon>
        <taxon>Pentapetalae</taxon>
        <taxon>asterids</taxon>
        <taxon>lamiids</taxon>
        <taxon>Solanales</taxon>
        <taxon>Convolvulaceae</taxon>
        <taxon>Cuscuteae</taxon>
        <taxon>Cuscuta</taxon>
        <taxon>Cuscuta subgen. Grammica</taxon>
        <taxon>Cuscuta sect. Cleistogrammica</taxon>
    </lineage>
</organism>
<name>A0A484N3E5_9ASTE</name>
<dbReference type="EMBL" id="OOIL02005377">
    <property type="protein sequence ID" value="VFQ94524.1"/>
    <property type="molecule type" value="Genomic_DNA"/>
</dbReference>
<protein>
    <submittedName>
        <fullName evidence="1">Uncharacterized protein</fullName>
    </submittedName>
</protein>
<evidence type="ECO:0000313" key="2">
    <source>
        <dbReference type="Proteomes" id="UP000595140"/>
    </source>
</evidence>
<keyword evidence="2" id="KW-1185">Reference proteome</keyword>
<dbReference type="OrthoDB" id="673776at2759"/>
<proteinExistence type="predicted"/>
<accession>A0A484N3E5</accession>
<dbReference type="AlphaFoldDB" id="A0A484N3E5"/>
<gene>
    <name evidence="1" type="ORF">CCAM_LOCUS36300</name>
</gene>